<name>A0A0L6VM61_9BASI</name>
<gene>
    <name evidence="1" type="ORF">VP01_1371g6</name>
</gene>
<sequence length="55" mass="5924">MAVQSGISVTEALSTTFVEAVSNKNSLRLIVVQIQNGRQGLAVHILRARSSQSTR</sequence>
<protein>
    <submittedName>
        <fullName evidence="1">Uncharacterized protein</fullName>
    </submittedName>
</protein>
<evidence type="ECO:0000313" key="1">
    <source>
        <dbReference type="EMBL" id="KNZ61677.1"/>
    </source>
</evidence>
<organism evidence="1 2">
    <name type="scientific">Puccinia sorghi</name>
    <dbReference type="NCBI Taxonomy" id="27349"/>
    <lineage>
        <taxon>Eukaryota</taxon>
        <taxon>Fungi</taxon>
        <taxon>Dikarya</taxon>
        <taxon>Basidiomycota</taxon>
        <taxon>Pucciniomycotina</taxon>
        <taxon>Pucciniomycetes</taxon>
        <taxon>Pucciniales</taxon>
        <taxon>Pucciniaceae</taxon>
        <taxon>Puccinia</taxon>
    </lineage>
</organism>
<accession>A0A0L6VM61</accession>
<dbReference type="VEuPathDB" id="FungiDB:VP01_1371g6"/>
<evidence type="ECO:0000313" key="2">
    <source>
        <dbReference type="Proteomes" id="UP000037035"/>
    </source>
</evidence>
<proteinExistence type="predicted"/>
<dbReference type="EMBL" id="LAVV01004132">
    <property type="protein sequence ID" value="KNZ61677.1"/>
    <property type="molecule type" value="Genomic_DNA"/>
</dbReference>
<dbReference type="AlphaFoldDB" id="A0A0L6VM61"/>
<reference evidence="1 2" key="1">
    <citation type="submission" date="2015-08" db="EMBL/GenBank/DDBJ databases">
        <title>Next Generation Sequencing and Analysis of the Genome of Puccinia sorghi L Schw, the Causal Agent of Maize Common Rust.</title>
        <authorList>
            <person name="Rochi L."/>
            <person name="Burguener G."/>
            <person name="Darino M."/>
            <person name="Turjanski A."/>
            <person name="Kreff E."/>
            <person name="Dieguez M.J."/>
            <person name="Sacco F."/>
        </authorList>
    </citation>
    <scope>NUCLEOTIDE SEQUENCE [LARGE SCALE GENOMIC DNA]</scope>
    <source>
        <strain evidence="1 2">RO10H11247</strain>
    </source>
</reference>
<dbReference type="Proteomes" id="UP000037035">
    <property type="component" value="Unassembled WGS sequence"/>
</dbReference>
<comment type="caution">
    <text evidence="1">The sequence shown here is derived from an EMBL/GenBank/DDBJ whole genome shotgun (WGS) entry which is preliminary data.</text>
</comment>
<keyword evidence="2" id="KW-1185">Reference proteome</keyword>